<dbReference type="InterPro" id="IPR024371">
    <property type="entry name" value="AcetylCoA_trans_1-like"/>
</dbReference>
<feature type="transmembrane region" description="Helical" evidence="6">
    <location>
        <begin position="355"/>
        <end position="375"/>
    </location>
</feature>
<feature type="transmembrane region" description="Helical" evidence="6">
    <location>
        <begin position="152"/>
        <end position="173"/>
    </location>
</feature>
<evidence type="ECO:0000256" key="1">
    <source>
        <dbReference type="ARBA" id="ARBA00004141"/>
    </source>
</evidence>
<comment type="subcellular location">
    <subcellularLocation>
        <location evidence="1">Membrane</location>
        <topology evidence="1">Multi-pass membrane protein</topology>
    </subcellularLocation>
</comment>
<dbReference type="AlphaFoldDB" id="A0A3S9XD22"/>
<feature type="transmembrane region" description="Helical" evidence="6">
    <location>
        <begin position="179"/>
        <end position="196"/>
    </location>
</feature>
<gene>
    <name evidence="7" type="ORF">DM558_05725</name>
</gene>
<dbReference type="Proteomes" id="UP000273143">
    <property type="component" value="Chromosome"/>
</dbReference>
<feature type="transmembrane region" description="Helical" evidence="6">
    <location>
        <begin position="381"/>
        <end position="399"/>
    </location>
</feature>
<name>A0A3S9XD22_9GAMM</name>
<organism evidence="7 8">
    <name type="scientific">Entomomonas moraniae</name>
    <dbReference type="NCBI Taxonomy" id="2213226"/>
    <lineage>
        <taxon>Bacteria</taxon>
        <taxon>Pseudomonadati</taxon>
        <taxon>Pseudomonadota</taxon>
        <taxon>Gammaproteobacteria</taxon>
        <taxon>Pseudomonadales</taxon>
        <taxon>Pseudomonadaceae</taxon>
        <taxon>Entomomonas</taxon>
    </lineage>
</organism>
<feature type="transmembrane region" description="Helical" evidence="6">
    <location>
        <begin position="222"/>
        <end position="247"/>
    </location>
</feature>
<keyword evidence="2" id="KW-0813">Transport</keyword>
<dbReference type="PANTHER" id="PTHR12778:SF10">
    <property type="entry name" value="MAJOR FACILITATOR SUPERFAMILY DOMAIN-CONTAINING PROTEIN 3"/>
    <property type="match status" value="1"/>
</dbReference>
<keyword evidence="3 6" id="KW-0812">Transmembrane</keyword>
<evidence type="ECO:0000256" key="5">
    <source>
        <dbReference type="ARBA" id="ARBA00023136"/>
    </source>
</evidence>
<dbReference type="KEGG" id="emo:DM558_05725"/>
<dbReference type="Gene3D" id="1.20.1250.20">
    <property type="entry name" value="MFS general substrate transporter like domains"/>
    <property type="match status" value="1"/>
</dbReference>
<feature type="transmembrane region" description="Helical" evidence="6">
    <location>
        <begin position="315"/>
        <end position="343"/>
    </location>
</feature>
<protein>
    <submittedName>
        <fullName evidence="7">MFS transporter</fullName>
    </submittedName>
</protein>
<feature type="transmembrane region" description="Helical" evidence="6">
    <location>
        <begin position="40"/>
        <end position="63"/>
    </location>
</feature>
<dbReference type="GO" id="GO:0016020">
    <property type="term" value="C:membrane"/>
    <property type="evidence" value="ECO:0007669"/>
    <property type="project" value="UniProtKB-SubCell"/>
</dbReference>
<dbReference type="GO" id="GO:0008521">
    <property type="term" value="F:acetyl-CoA transmembrane transporter activity"/>
    <property type="evidence" value="ECO:0007669"/>
    <property type="project" value="InterPro"/>
</dbReference>
<evidence type="ECO:0000256" key="3">
    <source>
        <dbReference type="ARBA" id="ARBA00022692"/>
    </source>
</evidence>
<feature type="transmembrane region" description="Helical" evidence="6">
    <location>
        <begin position="84"/>
        <end position="105"/>
    </location>
</feature>
<keyword evidence="4 6" id="KW-1133">Transmembrane helix</keyword>
<feature type="transmembrane region" description="Helical" evidence="6">
    <location>
        <begin position="111"/>
        <end position="131"/>
    </location>
</feature>
<keyword evidence="8" id="KW-1185">Reference proteome</keyword>
<dbReference type="SUPFAM" id="SSF103473">
    <property type="entry name" value="MFS general substrate transporter"/>
    <property type="match status" value="1"/>
</dbReference>
<evidence type="ECO:0000256" key="6">
    <source>
        <dbReference type="SAM" id="Phobius"/>
    </source>
</evidence>
<evidence type="ECO:0000256" key="4">
    <source>
        <dbReference type="ARBA" id="ARBA00022989"/>
    </source>
</evidence>
<evidence type="ECO:0000313" key="7">
    <source>
        <dbReference type="EMBL" id="AZS50304.1"/>
    </source>
</evidence>
<evidence type="ECO:0000256" key="2">
    <source>
        <dbReference type="ARBA" id="ARBA00022448"/>
    </source>
</evidence>
<dbReference type="GO" id="GO:0035348">
    <property type="term" value="P:acetyl-CoA transmembrane transport"/>
    <property type="evidence" value="ECO:0007669"/>
    <property type="project" value="InterPro"/>
</dbReference>
<reference evidence="8" key="1">
    <citation type="submission" date="2018-06" db="EMBL/GenBank/DDBJ databases">
        <title>Complete genome of Pseudomonas insecticola strain QZS01.</title>
        <authorList>
            <person name="Wang J."/>
            <person name="Su Q."/>
        </authorList>
    </citation>
    <scope>NUCLEOTIDE SEQUENCE [LARGE SCALE GENOMIC DNA]</scope>
    <source>
        <strain evidence="8">QZS01</strain>
    </source>
</reference>
<feature type="transmembrane region" description="Helical" evidence="6">
    <location>
        <begin position="259"/>
        <end position="279"/>
    </location>
</feature>
<dbReference type="InterPro" id="IPR004752">
    <property type="entry name" value="AmpG_permease/AT-1"/>
</dbReference>
<feature type="transmembrane region" description="Helical" evidence="6">
    <location>
        <begin position="291"/>
        <end position="309"/>
    </location>
</feature>
<feature type="transmembrane region" description="Helical" evidence="6">
    <location>
        <begin position="12"/>
        <end position="34"/>
    </location>
</feature>
<keyword evidence="5 6" id="KW-0472">Membrane</keyword>
<sequence length="405" mass="45032">MDKKIVHNRKQRNYFLFIIAQLYVIQGIPVGLAFDAYPILLRNAGVSLAVIAMIPLAGLPWVVKFLWAPVVENHWINKIGYRKSWLLPMQCLLAVFITIIAFIPFTPETTSYLLGIIILSCIVSATQDIATDGLAADLSQSNTITQVNSIQVMGNIMGMLIGGAGVTVCYDYLGKTYSILLLVVFIILSIIQLLIWKEPNLFHTSQPKPRARISYFFKRQNAYHMLLLALLVPFAGSVILAMTKFILLDHGLSVSDIGIYTGIGGYITMLLGCVIAAYLLKTKHPYQTLKLGFSLFTLLIIFWSVLYYIPNYINLISIIAIMTILGIGIGIINVSIYTITMIFAKKGKQSATDYAIFQSSLLFSEIIASSLSMTIAEYFNYLTAFIIALIAVIIILINLNKNKVC</sequence>
<dbReference type="CDD" id="cd17485">
    <property type="entry name" value="MFS_MFSD3"/>
    <property type="match status" value="1"/>
</dbReference>
<dbReference type="InterPro" id="IPR036259">
    <property type="entry name" value="MFS_trans_sf"/>
</dbReference>
<dbReference type="PANTHER" id="PTHR12778">
    <property type="entry name" value="SOLUTE CARRIER FAMILY 33 ACETYL-COA TRANSPORTER -RELATED"/>
    <property type="match status" value="1"/>
</dbReference>
<evidence type="ECO:0000313" key="8">
    <source>
        <dbReference type="Proteomes" id="UP000273143"/>
    </source>
</evidence>
<dbReference type="EMBL" id="CP029822">
    <property type="protein sequence ID" value="AZS50304.1"/>
    <property type="molecule type" value="Genomic_DNA"/>
</dbReference>
<dbReference type="RefSeq" id="WP_127162561.1">
    <property type="nucleotide sequence ID" value="NZ_CP029822.1"/>
</dbReference>
<proteinExistence type="predicted"/>
<dbReference type="Pfam" id="PF13000">
    <property type="entry name" value="Acatn"/>
    <property type="match status" value="1"/>
</dbReference>
<accession>A0A3S9XD22</accession>